<dbReference type="eggNOG" id="arCOG03735">
    <property type="taxonomic scope" value="Archaea"/>
</dbReference>
<dbReference type="STRING" id="999630.TUZN_1365"/>
<feature type="transmembrane region" description="Helical" evidence="1">
    <location>
        <begin position="178"/>
        <end position="199"/>
    </location>
</feature>
<dbReference type="AlphaFoldDB" id="F2L1A5"/>
<dbReference type="OrthoDB" id="382635at2157"/>
<feature type="transmembrane region" description="Helical" evidence="1">
    <location>
        <begin position="33"/>
        <end position="50"/>
    </location>
</feature>
<feature type="transmembrane region" description="Helical" evidence="1">
    <location>
        <begin position="7"/>
        <end position="27"/>
    </location>
</feature>
<evidence type="ECO:0000259" key="2">
    <source>
        <dbReference type="Pfam" id="PF02517"/>
    </source>
</evidence>
<feature type="transmembrane region" description="Helical" evidence="1">
    <location>
        <begin position="92"/>
        <end position="111"/>
    </location>
</feature>
<feature type="domain" description="CAAX prenyl protease 2/Lysostaphin resistance protein A-like" evidence="2">
    <location>
        <begin position="99"/>
        <end position="188"/>
    </location>
</feature>
<dbReference type="HOGENOM" id="CLU_1253652_0_0_2"/>
<evidence type="ECO:0000256" key="1">
    <source>
        <dbReference type="SAM" id="Phobius"/>
    </source>
</evidence>
<keyword evidence="4" id="KW-1185">Reference proteome</keyword>
<organism evidence="3 4">
    <name type="scientific">Thermoproteus uzoniensis (strain 768-20)</name>
    <dbReference type="NCBI Taxonomy" id="999630"/>
    <lineage>
        <taxon>Archaea</taxon>
        <taxon>Thermoproteota</taxon>
        <taxon>Thermoprotei</taxon>
        <taxon>Thermoproteales</taxon>
        <taxon>Thermoproteaceae</taxon>
        <taxon>Thermoproteus</taxon>
    </lineage>
</organism>
<evidence type="ECO:0000313" key="4">
    <source>
        <dbReference type="Proteomes" id="UP000008138"/>
    </source>
</evidence>
<dbReference type="GeneID" id="10360892"/>
<name>F2L1A5_THEU7</name>
<gene>
    <name evidence="3" type="ordered locus">TUZN_1365</name>
</gene>
<feature type="transmembrane region" description="Helical" evidence="1">
    <location>
        <begin position="131"/>
        <end position="148"/>
    </location>
</feature>
<dbReference type="InterPro" id="IPR003675">
    <property type="entry name" value="Rce1/LyrA-like_dom"/>
</dbReference>
<proteinExistence type="predicted"/>
<reference key="2">
    <citation type="submission" date="2011-03" db="EMBL/GenBank/DDBJ databases">
        <title>Complete genome sequence of the thermoacidophilic crenarchaeon Thermoproteus uzoniensis 768-20.</title>
        <authorList>
            <person name="Mardanov A.V."/>
            <person name="Gumerov V.M."/>
            <person name="Beletsky A.V."/>
            <person name="Prokofeva M.I."/>
            <person name="Bonch-Osmolovskaya E.A."/>
            <person name="Ravin N.V."/>
            <person name="Skryabin K.G."/>
        </authorList>
    </citation>
    <scope>NUCLEOTIDE SEQUENCE</scope>
    <source>
        <strain>768-20</strain>
    </source>
</reference>
<reference evidence="3 4" key="1">
    <citation type="journal article" date="2011" name="J. Bacteriol.">
        <title>Complete genome sequence of the thermoacidophilic crenarchaeon Thermoproteus uzoniensis 768-20.</title>
        <authorList>
            <person name="Mardanov A.V."/>
            <person name="Gumerov V.M."/>
            <person name="Beletsky A.V."/>
            <person name="Prokofeva M.I."/>
            <person name="Bonch-Osmolovskaya E.A."/>
            <person name="Ravin N.V."/>
            <person name="Skryabin K.G."/>
        </authorList>
    </citation>
    <scope>NUCLEOTIDE SEQUENCE [LARGE SCALE GENOMIC DNA]</scope>
    <source>
        <strain evidence="3 4">768-20</strain>
    </source>
</reference>
<dbReference type="RefSeq" id="WP_013680177.1">
    <property type="nucleotide sequence ID" value="NC_015315.1"/>
</dbReference>
<protein>
    <recommendedName>
        <fullName evidence="2">CAAX prenyl protease 2/Lysostaphin resistance protein A-like domain-containing protein</fullName>
    </recommendedName>
</protein>
<sequence>MTDRGALYLALAYIALLAALDVVSAFLPTWASVYGLAALETAFFVSFRWVRLKYSSRGLYNALLLFFVWFMATAFLSPFLASGEAAAEAQDLYKSGLLPIVVVVFVLEEPVVSESIFRGVLFQQLSARNRALAYVVSSLAYSLLLTAPDTATEALVAALYFLLGLILAYAYEKGGFASALAVHAVYSVLYTASLMLSAIL</sequence>
<dbReference type="GO" id="GO:0080120">
    <property type="term" value="P:CAAX-box protein maturation"/>
    <property type="evidence" value="ECO:0007669"/>
    <property type="project" value="UniProtKB-ARBA"/>
</dbReference>
<accession>F2L1A5</accession>
<dbReference type="GO" id="GO:0004175">
    <property type="term" value="F:endopeptidase activity"/>
    <property type="evidence" value="ECO:0007669"/>
    <property type="project" value="UniProtKB-ARBA"/>
</dbReference>
<keyword evidence="1" id="KW-1133">Transmembrane helix</keyword>
<keyword evidence="1" id="KW-0812">Transmembrane</keyword>
<dbReference type="Proteomes" id="UP000008138">
    <property type="component" value="Chromosome"/>
</dbReference>
<keyword evidence="1" id="KW-0472">Membrane</keyword>
<dbReference type="EMBL" id="CP002590">
    <property type="protein sequence ID" value="AEA12841.1"/>
    <property type="molecule type" value="Genomic_DNA"/>
</dbReference>
<feature type="transmembrane region" description="Helical" evidence="1">
    <location>
        <begin position="154"/>
        <end position="171"/>
    </location>
</feature>
<feature type="transmembrane region" description="Helical" evidence="1">
    <location>
        <begin position="62"/>
        <end position="80"/>
    </location>
</feature>
<evidence type="ECO:0000313" key="3">
    <source>
        <dbReference type="EMBL" id="AEA12841.1"/>
    </source>
</evidence>
<dbReference type="KEGG" id="tuz:TUZN_1365"/>
<dbReference type="Pfam" id="PF02517">
    <property type="entry name" value="Rce1-like"/>
    <property type="match status" value="1"/>
</dbReference>